<keyword evidence="1" id="KW-0732">Signal</keyword>
<sequence length="442" mass="47284">MLTSLLSLALAAGLVDARAVKSSGTGNAPPLATSFPTPSEDPFYTIPANISKYANGAVVRARTVETTEFQAAINARQVLYRTTNRAGKATGTVTTVYIPPVPASPPQILSLQSFEDALNIRCAPSWANVNSSSTQEEYLASYLDPIGGFALANGYYFINSDDEDEDSEWLVGITEGRATLDGVRAAINDLNLWSPKVALIGYSGGAHESVWAASLAAAYAPELDIVGAAFGGTPIDPKLGYELLNGSPDAALAGGALVGYANGYPKLNRTLNKILTAKGKQVFAEFRGADACIVESAAAFAGVNFSSPEYFKSNPLDNKEVQHVQKIESLLENVSPLPIPVPKFPRFEWHGLNDTTVPYAPEAEYIQQQCAKGADIVFVSYPGLDHTEAAVIGLPGALLFVQEAFKGTLTKTKCAKSTSIHHPPPFTVQRRHQHQHQQQYKA</sequence>
<dbReference type="Proteomes" id="UP000799767">
    <property type="component" value="Unassembled WGS sequence"/>
</dbReference>
<evidence type="ECO:0000256" key="2">
    <source>
        <dbReference type="SAM" id="MobiDB-lite"/>
    </source>
</evidence>
<evidence type="ECO:0000256" key="1">
    <source>
        <dbReference type="PIRNR" id="PIRNR029171"/>
    </source>
</evidence>
<proteinExistence type="inferred from homology"/>
<comment type="similarity">
    <text evidence="1">Belongs to the AB hydrolase superfamily. Lipase family.</text>
</comment>
<dbReference type="SUPFAM" id="SSF53474">
    <property type="entry name" value="alpha/beta-Hydrolases"/>
    <property type="match status" value="1"/>
</dbReference>
<reference evidence="3" key="1">
    <citation type="journal article" date="2020" name="Stud. Mycol.">
        <title>101 Dothideomycetes genomes: a test case for predicting lifestyles and emergence of pathogens.</title>
        <authorList>
            <person name="Haridas S."/>
            <person name="Albert R."/>
            <person name="Binder M."/>
            <person name="Bloem J."/>
            <person name="Labutti K."/>
            <person name="Salamov A."/>
            <person name="Andreopoulos B."/>
            <person name="Baker S."/>
            <person name="Barry K."/>
            <person name="Bills G."/>
            <person name="Bluhm B."/>
            <person name="Cannon C."/>
            <person name="Castanera R."/>
            <person name="Culley D."/>
            <person name="Daum C."/>
            <person name="Ezra D."/>
            <person name="Gonzalez J."/>
            <person name="Henrissat B."/>
            <person name="Kuo A."/>
            <person name="Liang C."/>
            <person name="Lipzen A."/>
            <person name="Lutzoni F."/>
            <person name="Magnuson J."/>
            <person name="Mondo S."/>
            <person name="Nolan M."/>
            <person name="Ohm R."/>
            <person name="Pangilinan J."/>
            <person name="Park H.-J."/>
            <person name="Ramirez L."/>
            <person name="Alfaro M."/>
            <person name="Sun H."/>
            <person name="Tritt A."/>
            <person name="Yoshinaga Y."/>
            <person name="Zwiers L.-H."/>
            <person name="Turgeon B."/>
            <person name="Goodwin S."/>
            <person name="Spatafora J."/>
            <person name="Crous P."/>
            <person name="Grigoriev I."/>
        </authorList>
    </citation>
    <scope>NUCLEOTIDE SEQUENCE</scope>
    <source>
        <strain evidence="3">CBS 113389</strain>
    </source>
</reference>
<dbReference type="GO" id="GO:0004806">
    <property type="term" value="F:triacylglycerol lipase activity"/>
    <property type="evidence" value="ECO:0007669"/>
    <property type="project" value="UniProtKB-UniRule"/>
</dbReference>
<dbReference type="AlphaFoldDB" id="A0A6A6PIP8"/>
<gene>
    <name evidence="3" type="ORF">BDY17DRAFT_318821</name>
</gene>
<dbReference type="PANTHER" id="PTHR34853:SF1">
    <property type="entry name" value="LIPASE 5"/>
    <property type="match status" value="1"/>
</dbReference>
<dbReference type="Gene3D" id="3.40.50.1820">
    <property type="entry name" value="alpha/beta hydrolase"/>
    <property type="match status" value="1"/>
</dbReference>
<dbReference type="OrthoDB" id="2373480at2759"/>
<dbReference type="GeneID" id="54477228"/>
<feature type="signal peptide" evidence="1">
    <location>
        <begin position="1"/>
        <end position="17"/>
    </location>
</feature>
<name>A0A6A6PIP8_9PEZI</name>
<dbReference type="Gene3D" id="1.10.260.130">
    <property type="match status" value="1"/>
</dbReference>
<keyword evidence="4" id="KW-1185">Reference proteome</keyword>
<dbReference type="Pfam" id="PF03583">
    <property type="entry name" value="LIP"/>
    <property type="match status" value="1"/>
</dbReference>
<accession>A0A6A6PIP8</accession>
<feature type="region of interest" description="Disordered" evidence="2">
    <location>
        <begin position="414"/>
        <end position="442"/>
    </location>
</feature>
<evidence type="ECO:0000313" key="3">
    <source>
        <dbReference type="EMBL" id="KAF2479403.1"/>
    </source>
</evidence>
<dbReference type="PANTHER" id="PTHR34853">
    <property type="match status" value="1"/>
</dbReference>
<protein>
    <recommendedName>
        <fullName evidence="5">Secretory lipase-domain-containing protein</fullName>
    </recommendedName>
</protein>
<dbReference type="PIRSF" id="PIRSF029171">
    <property type="entry name" value="Esterase_LipA"/>
    <property type="match status" value="1"/>
</dbReference>
<dbReference type="InterPro" id="IPR005152">
    <property type="entry name" value="Lipase_secreted"/>
</dbReference>
<evidence type="ECO:0000313" key="4">
    <source>
        <dbReference type="Proteomes" id="UP000799767"/>
    </source>
</evidence>
<dbReference type="RefSeq" id="XP_033585973.1">
    <property type="nucleotide sequence ID" value="XM_033736226.1"/>
</dbReference>
<dbReference type="EMBL" id="MU001641">
    <property type="protein sequence ID" value="KAF2479403.1"/>
    <property type="molecule type" value="Genomic_DNA"/>
</dbReference>
<dbReference type="InterPro" id="IPR029058">
    <property type="entry name" value="AB_hydrolase_fold"/>
</dbReference>
<feature type="chain" id="PRO_5025720834" description="Secretory lipase-domain-containing protein" evidence="1">
    <location>
        <begin position="18"/>
        <end position="442"/>
    </location>
</feature>
<organism evidence="3 4">
    <name type="scientific">Neohortaea acidophila</name>
    <dbReference type="NCBI Taxonomy" id="245834"/>
    <lineage>
        <taxon>Eukaryota</taxon>
        <taxon>Fungi</taxon>
        <taxon>Dikarya</taxon>
        <taxon>Ascomycota</taxon>
        <taxon>Pezizomycotina</taxon>
        <taxon>Dothideomycetes</taxon>
        <taxon>Dothideomycetidae</taxon>
        <taxon>Mycosphaerellales</taxon>
        <taxon>Teratosphaeriaceae</taxon>
        <taxon>Neohortaea</taxon>
    </lineage>
</organism>
<dbReference type="GO" id="GO:0016042">
    <property type="term" value="P:lipid catabolic process"/>
    <property type="evidence" value="ECO:0007669"/>
    <property type="project" value="UniProtKB-UniRule"/>
</dbReference>
<evidence type="ECO:0008006" key="5">
    <source>
        <dbReference type="Google" id="ProtNLM"/>
    </source>
</evidence>